<dbReference type="Pfam" id="PF15632">
    <property type="entry name" value="ATPgrasp_Ter"/>
    <property type="match status" value="1"/>
</dbReference>
<dbReference type="InterPro" id="IPR011761">
    <property type="entry name" value="ATP-grasp"/>
</dbReference>
<reference evidence="7" key="1">
    <citation type="submission" date="2023-07" db="EMBL/GenBank/DDBJ databases">
        <title>Conexibacter stalactiti sp. nov., isolated from stalactites in a lava cave and emended description of the genus Conexibacter.</title>
        <authorList>
            <person name="Lee S.D."/>
        </authorList>
    </citation>
    <scope>NUCLEOTIDE SEQUENCE [LARGE SCALE GENOMIC DNA]</scope>
    <source>
        <strain evidence="7">KCTC 39840</strain>
    </source>
</reference>
<evidence type="ECO:0000256" key="2">
    <source>
        <dbReference type="ARBA" id="ARBA00022741"/>
    </source>
</evidence>
<keyword evidence="7" id="KW-1185">Reference proteome</keyword>
<dbReference type="SUPFAM" id="SSF56059">
    <property type="entry name" value="Glutathione synthetase ATP-binding domain-like"/>
    <property type="match status" value="1"/>
</dbReference>
<dbReference type="PANTHER" id="PTHR43585:SF2">
    <property type="entry name" value="ATP-GRASP ENZYME FSQD"/>
    <property type="match status" value="1"/>
</dbReference>
<evidence type="ECO:0000313" key="6">
    <source>
        <dbReference type="EMBL" id="MDW5594902.1"/>
    </source>
</evidence>
<evidence type="ECO:0000256" key="3">
    <source>
        <dbReference type="ARBA" id="ARBA00022840"/>
    </source>
</evidence>
<dbReference type="PROSITE" id="PS50975">
    <property type="entry name" value="ATP_GRASP"/>
    <property type="match status" value="1"/>
</dbReference>
<dbReference type="RefSeq" id="WP_318597235.1">
    <property type="nucleotide sequence ID" value="NZ_JAWSTH010000024.1"/>
</dbReference>
<dbReference type="InterPro" id="IPR048764">
    <property type="entry name" value="PylC_N"/>
</dbReference>
<keyword evidence="2 4" id="KW-0547">Nucleotide-binding</keyword>
<dbReference type="Gene3D" id="3.40.50.20">
    <property type="match status" value="1"/>
</dbReference>
<name>A0ABU4HNL2_9ACTN</name>
<dbReference type="InterPro" id="IPR036291">
    <property type="entry name" value="NAD(P)-bd_dom_sf"/>
</dbReference>
<accession>A0ABU4HNL2</accession>
<sequence>MPVELPGRVLVTGAGGPSGIAVMQSIEGPRLTVLAGDIDPYAAGLYLVPEGQRFILPRGDDPTFCDQLLELCERESVDVVVPTVDQELLPLARDRERYAAAGVTLVLADEQTLAVCLDKWALDARCRTHVRTPRCWLVDASFDPSEPELPVIVKPRSGSGSRGIALLGSHDELAALERDGTLLIQEHLPGPEFSLDVLASASGEVLAVVPRERLKVDSGIAITGRTKRDDELERFGAEVARLIGLTTVANVQVKGAADGAPALLEVNPRFPGTMPLTIAAGIDMPSLAVAEALGGPVPTGPLPFEEIAMVRSFTERFFPFAEIEALRDAARRVASRA</sequence>
<dbReference type="Proteomes" id="UP001284601">
    <property type="component" value="Unassembled WGS sequence"/>
</dbReference>
<dbReference type="InterPro" id="IPR052032">
    <property type="entry name" value="ATP-dep_AA_Ligase"/>
</dbReference>
<evidence type="ECO:0000256" key="1">
    <source>
        <dbReference type="ARBA" id="ARBA00022598"/>
    </source>
</evidence>
<evidence type="ECO:0000256" key="4">
    <source>
        <dbReference type="PROSITE-ProRule" id="PRU00409"/>
    </source>
</evidence>
<dbReference type="EMBL" id="JAWSTH010000024">
    <property type="protein sequence ID" value="MDW5594902.1"/>
    <property type="molecule type" value="Genomic_DNA"/>
</dbReference>
<keyword evidence="3 4" id="KW-0067">ATP-binding</keyword>
<comment type="caution">
    <text evidence="6">The sequence shown here is derived from an EMBL/GenBank/DDBJ whole genome shotgun (WGS) entry which is preliminary data.</text>
</comment>
<proteinExistence type="predicted"/>
<dbReference type="PANTHER" id="PTHR43585">
    <property type="entry name" value="FUMIPYRROLE BIOSYNTHESIS PROTEIN C"/>
    <property type="match status" value="1"/>
</dbReference>
<keyword evidence="1" id="KW-0436">Ligase</keyword>
<dbReference type="SUPFAM" id="SSF51735">
    <property type="entry name" value="NAD(P)-binding Rossmann-fold domains"/>
    <property type="match status" value="1"/>
</dbReference>
<reference evidence="6 7" key="2">
    <citation type="submission" date="2023-10" db="EMBL/GenBank/DDBJ databases">
        <authorList>
            <person name="Han X.F."/>
        </authorList>
    </citation>
    <scope>NUCLEOTIDE SEQUENCE [LARGE SCALE GENOMIC DNA]</scope>
    <source>
        <strain evidence="6 7">KCTC 39840</strain>
    </source>
</reference>
<protein>
    <submittedName>
        <fullName evidence="6">ATP-grasp domain-containing protein</fullName>
    </submittedName>
</protein>
<organism evidence="6 7">
    <name type="scientific">Conexibacter stalactiti</name>
    <dbReference type="NCBI Taxonomy" id="1940611"/>
    <lineage>
        <taxon>Bacteria</taxon>
        <taxon>Bacillati</taxon>
        <taxon>Actinomycetota</taxon>
        <taxon>Thermoleophilia</taxon>
        <taxon>Solirubrobacterales</taxon>
        <taxon>Conexibacteraceae</taxon>
        <taxon>Conexibacter</taxon>
    </lineage>
</organism>
<evidence type="ECO:0000259" key="5">
    <source>
        <dbReference type="PROSITE" id="PS50975"/>
    </source>
</evidence>
<dbReference type="Gene3D" id="3.30.470.20">
    <property type="entry name" value="ATP-grasp fold, B domain"/>
    <property type="match status" value="1"/>
</dbReference>
<feature type="domain" description="ATP-grasp" evidence="5">
    <location>
        <begin position="122"/>
        <end position="293"/>
    </location>
</feature>
<gene>
    <name evidence="6" type="ORF">R7226_11165</name>
</gene>
<dbReference type="Pfam" id="PF21360">
    <property type="entry name" value="PylC-like_N"/>
    <property type="match status" value="1"/>
</dbReference>
<evidence type="ECO:0000313" key="7">
    <source>
        <dbReference type="Proteomes" id="UP001284601"/>
    </source>
</evidence>